<dbReference type="InterPro" id="IPR029397">
    <property type="entry name" value="Tube_Death"/>
</dbReference>
<dbReference type="InterPro" id="IPR011009">
    <property type="entry name" value="Kinase-like_dom_sf"/>
</dbReference>
<keyword evidence="12" id="KW-1185">Reference proteome</keyword>
<evidence type="ECO:0000256" key="2">
    <source>
        <dbReference type="ARBA" id="ARBA00012513"/>
    </source>
</evidence>
<dbReference type="Gene3D" id="3.30.200.20">
    <property type="entry name" value="Phosphorylase Kinase, domain 1"/>
    <property type="match status" value="1"/>
</dbReference>
<dbReference type="AlphaFoldDB" id="A0A8J2S3K9"/>
<dbReference type="Pfam" id="PF00069">
    <property type="entry name" value="Pkinase"/>
    <property type="match status" value="1"/>
</dbReference>
<organism evidence="11 12">
    <name type="scientific">Daphnia galeata</name>
    <dbReference type="NCBI Taxonomy" id="27404"/>
    <lineage>
        <taxon>Eukaryota</taxon>
        <taxon>Metazoa</taxon>
        <taxon>Ecdysozoa</taxon>
        <taxon>Arthropoda</taxon>
        <taxon>Crustacea</taxon>
        <taxon>Branchiopoda</taxon>
        <taxon>Diplostraca</taxon>
        <taxon>Cladocera</taxon>
        <taxon>Anomopoda</taxon>
        <taxon>Daphniidae</taxon>
        <taxon>Daphnia</taxon>
    </lineage>
</organism>
<evidence type="ECO:0000259" key="10">
    <source>
        <dbReference type="PROSITE" id="PS50011"/>
    </source>
</evidence>
<dbReference type="GO" id="GO:0004674">
    <property type="term" value="F:protein serine/threonine kinase activity"/>
    <property type="evidence" value="ECO:0007669"/>
    <property type="project" value="UniProtKB-KW"/>
</dbReference>
<dbReference type="PROSITE" id="PS00108">
    <property type="entry name" value="PROTEIN_KINASE_ST"/>
    <property type="match status" value="1"/>
</dbReference>
<keyword evidence="3" id="KW-0723">Serine/threonine-protein kinase</keyword>
<dbReference type="Pfam" id="PF14786">
    <property type="entry name" value="Death_2"/>
    <property type="match status" value="1"/>
</dbReference>
<evidence type="ECO:0000256" key="3">
    <source>
        <dbReference type="ARBA" id="ARBA00022527"/>
    </source>
</evidence>
<proteinExistence type="inferred from homology"/>
<dbReference type="SUPFAM" id="SSF56112">
    <property type="entry name" value="Protein kinase-like (PK-like)"/>
    <property type="match status" value="1"/>
</dbReference>
<dbReference type="SMART" id="SM00220">
    <property type="entry name" value="S_TKc"/>
    <property type="match status" value="1"/>
</dbReference>
<gene>
    <name evidence="11" type="ORF">DGAL_LOCUS16691</name>
</gene>
<dbReference type="PANTHER" id="PTHR27001">
    <property type="entry name" value="OS01G0253100 PROTEIN"/>
    <property type="match status" value="1"/>
</dbReference>
<dbReference type="InterPro" id="IPR000719">
    <property type="entry name" value="Prot_kinase_dom"/>
</dbReference>
<dbReference type="SUPFAM" id="SSF47986">
    <property type="entry name" value="DEATH domain"/>
    <property type="match status" value="1"/>
</dbReference>
<comment type="caution">
    <text evidence="11">The sequence shown here is derived from an EMBL/GenBank/DDBJ whole genome shotgun (WGS) entry which is preliminary data.</text>
</comment>
<dbReference type="GO" id="GO:0005886">
    <property type="term" value="C:plasma membrane"/>
    <property type="evidence" value="ECO:0007669"/>
    <property type="project" value="TreeGrafter"/>
</dbReference>
<keyword evidence="7" id="KW-0067">ATP-binding</keyword>
<dbReference type="PANTHER" id="PTHR27001:SF931">
    <property type="entry name" value="OS11G0664100 PROTEIN"/>
    <property type="match status" value="1"/>
</dbReference>
<evidence type="ECO:0000256" key="1">
    <source>
        <dbReference type="ARBA" id="ARBA00008718"/>
    </source>
</evidence>
<reference evidence="11" key="1">
    <citation type="submission" date="2021-11" db="EMBL/GenBank/DDBJ databases">
        <authorList>
            <person name="Schell T."/>
        </authorList>
    </citation>
    <scope>NUCLEOTIDE SEQUENCE</scope>
    <source>
        <strain evidence="11">M5</strain>
    </source>
</reference>
<evidence type="ECO:0000313" key="12">
    <source>
        <dbReference type="Proteomes" id="UP000789390"/>
    </source>
</evidence>
<sequence>MNSATEIRSMPITVRLRLSSMLDVNNSWKNVMGAIPKLNGNVETKKYSSEHVGLIEDEAKRQKKSAFDIIIDEWGTSGKQRPTIQHLIDLLAKLELYQAADYLSNDLLGEGAMERPSNGPSANIILSSANTEDINLLQTTSHLNDQSILEATNEHINQRFFEKRSTFSPTTVEEFDTTLPHLSYDDLEYLTNDFDLNPVFQGRKLGAGAFGTVFLGMLKENPHLSDKGTEIYKKMKLPLQHKVNVDIDINRLFRTEVETMSHYVHENLLALLAFSADGPACCLVYSFIPNGSLEARLACEGGSPPLQWNQRLDVAHGVSKALIYLHTGGAQPLVHRDVKSANVLLDHNMKAKLGDFGLIRIGASGRGSKSVAFTSNVLGTSAYMAPEAFRGDISVKLDTFSYGVIILELLTGLPPYDEERDGNDLVSYNFVLMKHLSHPSSGKHQISHVDSALDEMEFIQLLDPKINPLPENMASALHAIALSCIQEKKRRPLMTQVYAELVQIDQSTLISL</sequence>
<evidence type="ECO:0000256" key="7">
    <source>
        <dbReference type="ARBA" id="ARBA00022840"/>
    </source>
</evidence>
<keyword evidence="5" id="KW-0547">Nucleotide-binding</keyword>
<evidence type="ECO:0000256" key="9">
    <source>
        <dbReference type="ARBA" id="ARBA00048679"/>
    </source>
</evidence>
<dbReference type="InterPro" id="IPR011029">
    <property type="entry name" value="DEATH-like_dom_sf"/>
</dbReference>
<evidence type="ECO:0000313" key="11">
    <source>
        <dbReference type="EMBL" id="CAH0112892.1"/>
    </source>
</evidence>
<dbReference type="EMBL" id="CAKKLH010000333">
    <property type="protein sequence ID" value="CAH0112892.1"/>
    <property type="molecule type" value="Genomic_DNA"/>
</dbReference>
<evidence type="ECO:0000256" key="6">
    <source>
        <dbReference type="ARBA" id="ARBA00022777"/>
    </source>
</evidence>
<keyword evidence="6" id="KW-0418">Kinase</keyword>
<evidence type="ECO:0000256" key="5">
    <source>
        <dbReference type="ARBA" id="ARBA00022741"/>
    </source>
</evidence>
<dbReference type="EC" id="2.7.11.1" evidence="2"/>
<dbReference type="GO" id="GO:0005524">
    <property type="term" value="F:ATP binding"/>
    <property type="evidence" value="ECO:0007669"/>
    <property type="project" value="UniProtKB-KW"/>
</dbReference>
<protein>
    <recommendedName>
        <fullName evidence="2">non-specific serine/threonine protein kinase</fullName>
        <ecNumber evidence="2">2.7.11.1</ecNumber>
    </recommendedName>
</protein>
<keyword evidence="4" id="KW-0808">Transferase</keyword>
<comment type="similarity">
    <text evidence="1">Belongs to the protein kinase superfamily. TKL Ser/Thr protein kinase family. Pelle subfamily.</text>
</comment>
<comment type="catalytic activity">
    <reaction evidence="9">
        <text>L-seryl-[protein] + ATP = O-phospho-L-seryl-[protein] + ADP + H(+)</text>
        <dbReference type="Rhea" id="RHEA:17989"/>
        <dbReference type="Rhea" id="RHEA-COMP:9863"/>
        <dbReference type="Rhea" id="RHEA-COMP:11604"/>
        <dbReference type="ChEBI" id="CHEBI:15378"/>
        <dbReference type="ChEBI" id="CHEBI:29999"/>
        <dbReference type="ChEBI" id="CHEBI:30616"/>
        <dbReference type="ChEBI" id="CHEBI:83421"/>
        <dbReference type="ChEBI" id="CHEBI:456216"/>
        <dbReference type="EC" id="2.7.11.1"/>
    </reaction>
</comment>
<evidence type="ECO:0000256" key="4">
    <source>
        <dbReference type="ARBA" id="ARBA00022679"/>
    </source>
</evidence>
<dbReference type="Gene3D" id="1.10.510.10">
    <property type="entry name" value="Transferase(Phosphotransferase) domain 1"/>
    <property type="match status" value="1"/>
</dbReference>
<evidence type="ECO:0000256" key="8">
    <source>
        <dbReference type="ARBA" id="ARBA00047899"/>
    </source>
</evidence>
<dbReference type="InterPro" id="IPR008271">
    <property type="entry name" value="Ser/Thr_kinase_AS"/>
</dbReference>
<name>A0A8J2S3K9_9CRUS</name>
<accession>A0A8J2S3K9</accession>
<dbReference type="Proteomes" id="UP000789390">
    <property type="component" value="Unassembled WGS sequence"/>
</dbReference>
<dbReference type="Gene3D" id="1.10.533.10">
    <property type="entry name" value="Death Domain, Fas"/>
    <property type="match status" value="1"/>
</dbReference>
<feature type="domain" description="Protein kinase" evidence="10">
    <location>
        <begin position="199"/>
        <end position="509"/>
    </location>
</feature>
<dbReference type="FunFam" id="1.10.510.10:FF:000754">
    <property type="entry name" value="Interleukin-1 receptor-associated kinase"/>
    <property type="match status" value="1"/>
</dbReference>
<dbReference type="PROSITE" id="PS50011">
    <property type="entry name" value="PROTEIN_KINASE_DOM"/>
    <property type="match status" value="1"/>
</dbReference>
<comment type="catalytic activity">
    <reaction evidence="8">
        <text>L-threonyl-[protein] + ATP = O-phospho-L-threonyl-[protein] + ADP + H(+)</text>
        <dbReference type="Rhea" id="RHEA:46608"/>
        <dbReference type="Rhea" id="RHEA-COMP:11060"/>
        <dbReference type="Rhea" id="RHEA-COMP:11605"/>
        <dbReference type="ChEBI" id="CHEBI:15378"/>
        <dbReference type="ChEBI" id="CHEBI:30013"/>
        <dbReference type="ChEBI" id="CHEBI:30616"/>
        <dbReference type="ChEBI" id="CHEBI:61977"/>
        <dbReference type="ChEBI" id="CHEBI:456216"/>
        <dbReference type="EC" id="2.7.11.1"/>
    </reaction>
</comment>
<dbReference type="OrthoDB" id="4062651at2759"/>